<evidence type="ECO:0000256" key="3">
    <source>
        <dbReference type="ARBA" id="ARBA00022692"/>
    </source>
</evidence>
<evidence type="ECO:0000256" key="6">
    <source>
        <dbReference type="RuleBase" id="RU363053"/>
    </source>
</evidence>
<dbReference type="Proteomes" id="UP001165085">
    <property type="component" value="Unassembled WGS sequence"/>
</dbReference>
<protein>
    <submittedName>
        <fullName evidence="7">Uncharacterized protein</fullName>
    </submittedName>
</protein>
<dbReference type="GO" id="GO:0005737">
    <property type="term" value="C:cytoplasm"/>
    <property type="evidence" value="ECO:0007669"/>
    <property type="project" value="TreeGrafter"/>
</dbReference>
<reference evidence="8" key="1">
    <citation type="journal article" date="2023" name="Commun. Biol.">
        <title>Genome analysis of Parmales, the sister group of diatoms, reveals the evolutionary specialization of diatoms from phago-mixotrophs to photoautotrophs.</title>
        <authorList>
            <person name="Ban H."/>
            <person name="Sato S."/>
            <person name="Yoshikawa S."/>
            <person name="Yamada K."/>
            <person name="Nakamura Y."/>
            <person name="Ichinomiya M."/>
            <person name="Sato N."/>
            <person name="Blanc-Mathieu R."/>
            <person name="Endo H."/>
            <person name="Kuwata A."/>
            <person name="Ogata H."/>
        </authorList>
    </citation>
    <scope>NUCLEOTIDE SEQUENCE [LARGE SCALE GENOMIC DNA]</scope>
    <source>
        <strain evidence="8">NIES 3701</strain>
    </source>
</reference>
<dbReference type="InterPro" id="IPR007248">
    <property type="entry name" value="Mpv17_PMP22"/>
</dbReference>
<evidence type="ECO:0000313" key="8">
    <source>
        <dbReference type="Proteomes" id="UP001165085"/>
    </source>
</evidence>
<evidence type="ECO:0000256" key="2">
    <source>
        <dbReference type="ARBA" id="ARBA00006824"/>
    </source>
</evidence>
<organism evidence="7 8">
    <name type="scientific">Triparma strigata</name>
    <dbReference type="NCBI Taxonomy" id="1606541"/>
    <lineage>
        <taxon>Eukaryota</taxon>
        <taxon>Sar</taxon>
        <taxon>Stramenopiles</taxon>
        <taxon>Ochrophyta</taxon>
        <taxon>Bolidophyceae</taxon>
        <taxon>Parmales</taxon>
        <taxon>Triparmaceae</taxon>
        <taxon>Triparma</taxon>
    </lineage>
</organism>
<evidence type="ECO:0000256" key="1">
    <source>
        <dbReference type="ARBA" id="ARBA00004141"/>
    </source>
</evidence>
<comment type="subcellular location">
    <subcellularLocation>
        <location evidence="1">Membrane</location>
        <topology evidence="1">Multi-pass membrane protein</topology>
    </subcellularLocation>
</comment>
<dbReference type="OrthoDB" id="45397at2759"/>
<dbReference type="AlphaFoldDB" id="A0A9W6ZP26"/>
<keyword evidence="8" id="KW-1185">Reference proteome</keyword>
<comment type="caution">
    <text evidence="7">The sequence shown here is derived from an EMBL/GenBank/DDBJ whole genome shotgun (WGS) entry which is preliminary data.</text>
</comment>
<dbReference type="GO" id="GO:0016020">
    <property type="term" value="C:membrane"/>
    <property type="evidence" value="ECO:0007669"/>
    <property type="project" value="UniProtKB-SubCell"/>
</dbReference>
<dbReference type="PANTHER" id="PTHR11266:SF21">
    <property type="entry name" value="ACT DOMAIN-CONTAINING PROTEIN"/>
    <property type="match status" value="1"/>
</dbReference>
<sequence>MRLYKTAHDFAQRYPISAAAIAAGLKGVSADQCVQRFVEKRSGPSIDWRRTVFFANFGWLYVGVGQYAIFNGAFPLALRSVDFAAGRLRRAAAMTFLDSCVHLPFVYLPLFYCSREAFTNEASAWKESIKKGVNTWRTNLLHDCTLQAAIFVPIQGFNFYFNPAHLRVPFIVAAGYIWMIVLSVCRGEEGLNSLENEADEI</sequence>
<proteinExistence type="inferred from homology"/>
<dbReference type="Pfam" id="PF04117">
    <property type="entry name" value="Mpv17_PMP22"/>
    <property type="match status" value="1"/>
</dbReference>
<feature type="transmembrane region" description="Helical" evidence="6">
    <location>
        <begin position="166"/>
        <end position="185"/>
    </location>
</feature>
<feature type="transmembrane region" description="Helical" evidence="6">
    <location>
        <begin position="54"/>
        <end position="78"/>
    </location>
</feature>
<accession>A0A9W6ZP26</accession>
<dbReference type="EMBL" id="BRXY01000034">
    <property type="protein sequence ID" value="GMH55496.1"/>
    <property type="molecule type" value="Genomic_DNA"/>
</dbReference>
<name>A0A9W6ZP26_9STRA</name>
<keyword evidence="3 6" id="KW-0812">Transmembrane</keyword>
<keyword evidence="4 6" id="KW-1133">Transmembrane helix</keyword>
<comment type="similarity">
    <text evidence="2 6">Belongs to the peroxisomal membrane protein PXMP2/4 family.</text>
</comment>
<evidence type="ECO:0000256" key="4">
    <source>
        <dbReference type="ARBA" id="ARBA00022989"/>
    </source>
</evidence>
<evidence type="ECO:0000256" key="5">
    <source>
        <dbReference type="ARBA" id="ARBA00023136"/>
    </source>
</evidence>
<keyword evidence="5 6" id="KW-0472">Membrane</keyword>
<dbReference type="PANTHER" id="PTHR11266">
    <property type="entry name" value="PEROXISOMAL MEMBRANE PROTEIN 2, PXMP2 MPV17"/>
    <property type="match status" value="1"/>
</dbReference>
<gene>
    <name evidence="7" type="ORF">TrST_g6453</name>
</gene>
<evidence type="ECO:0000313" key="7">
    <source>
        <dbReference type="EMBL" id="GMH55496.1"/>
    </source>
</evidence>